<organism evidence="1 2">
    <name type="scientific">Cirrhinus molitorella</name>
    <name type="common">mud carp</name>
    <dbReference type="NCBI Taxonomy" id="172907"/>
    <lineage>
        <taxon>Eukaryota</taxon>
        <taxon>Metazoa</taxon>
        <taxon>Chordata</taxon>
        <taxon>Craniata</taxon>
        <taxon>Vertebrata</taxon>
        <taxon>Euteleostomi</taxon>
        <taxon>Actinopterygii</taxon>
        <taxon>Neopterygii</taxon>
        <taxon>Teleostei</taxon>
        <taxon>Ostariophysi</taxon>
        <taxon>Cypriniformes</taxon>
        <taxon>Cyprinidae</taxon>
        <taxon>Labeoninae</taxon>
        <taxon>Labeonini</taxon>
        <taxon>Cirrhinus</taxon>
    </lineage>
</organism>
<dbReference type="Gene3D" id="3.10.20.370">
    <property type="match status" value="1"/>
</dbReference>
<dbReference type="InterPro" id="IPR043502">
    <property type="entry name" value="DNA/RNA_pol_sf"/>
</dbReference>
<name>A0ABR3NJ57_9TELE</name>
<dbReference type="PANTHER" id="PTHR47773">
    <property type="entry name" value="SI:DKEY-9I5.2-RELATED"/>
    <property type="match status" value="1"/>
</dbReference>
<proteinExistence type="predicted"/>
<comment type="caution">
    <text evidence="1">The sequence shown here is derived from an EMBL/GenBank/DDBJ whole genome shotgun (WGS) entry which is preliminary data.</text>
</comment>
<protein>
    <submittedName>
        <fullName evidence="1">Uncharacterized protein</fullName>
    </submittedName>
</protein>
<accession>A0ABR3NJ57</accession>
<dbReference type="Proteomes" id="UP001558613">
    <property type="component" value="Unassembled WGS sequence"/>
</dbReference>
<dbReference type="EMBL" id="JAYMGO010000003">
    <property type="protein sequence ID" value="KAL1277035.1"/>
    <property type="molecule type" value="Genomic_DNA"/>
</dbReference>
<dbReference type="PANTHER" id="PTHR47773:SF1">
    <property type="entry name" value="C2H2-TYPE DOMAIN-CONTAINING PROTEIN"/>
    <property type="match status" value="1"/>
</dbReference>
<evidence type="ECO:0000313" key="2">
    <source>
        <dbReference type="Proteomes" id="UP001558613"/>
    </source>
</evidence>
<sequence>MVAGLMERYCQAAVPPPVLLHVDCGCCVSDGATSKLQTRFGSVGCWRPQPVVVDKGKQLMQECVPAITDILVDRSTIKKGAEPLLPQEDTRNIQDMPGVPLYTEVGTFTKAGVTLIRYRYARGSTSLESFQCHLNRFIPGGGTATAILAQEHGGIYRPVVYLSKTLDAVARGPPACLCAVAATAIMVQDAEHIVLSHPMMAHTSHQGEFEVRDHNCLARIHTSTACRPDVSASVLEEGKHCTVTIKIGTSPTPLYCQSLFGHLPRICTTSGQCTVS</sequence>
<dbReference type="SUPFAM" id="SSF56672">
    <property type="entry name" value="DNA/RNA polymerases"/>
    <property type="match status" value="1"/>
</dbReference>
<keyword evidence="2" id="KW-1185">Reference proteome</keyword>
<reference evidence="1 2" key="1">
    <citation type="submission" date="2023-09" db="EMBL/GenBank/DDBJ databases">
        <authorList>
            <person name="Wang M."/>
        </authorList>
    </citation>
    <scope>NUCLEOTIDE SEQUENCE [LARGE SCALE GENOMIC DNA]</scope>
    <source>
        <strain evidence="1">GT-2023</strain>
        <tissue evidence="1">Liver</tissue>
    </source>
</reference>
<gene>
    <name evidence="1" type="ORF">QQF64_023708</name>
</gene>
<evidence type="ECO:0000313" key="1">
    <source>
        <dbReference type="EMBL" id="KAL1277035.1"/>
    </source>
</evidence>